<name>A0A3Q8UA93_9HYME</name>
<dbReference type="EMBL" id="MG923507">
    <property type="protein sequence ID" value="AZL93396.1"/>
    <property type="molecule type" value="Genomic_DNA"/>
</dbReference>
<keyword evidence="1" id="KW-0472">Membrane</keyword>
<feature type="transmembrane region" description="Helical" evidence="1">
    <location>
        <begin position="114"/>
        <end position="139"/>
    </location>
</feature>
<accession>A0A3Q8UA93</accession>
<feature type="transmembrane region" description="Helical" evidence="1">
    <location>
        <begin position="20"/>
        <end position="39"/>
    </location>
</feature>
<feature type="transmembrane region" description="Helical" evidence="1">
    <location>
        <begin position="70"/>
        <end position="94"/>
    </location>
</feature>
<feature type="transmembrane region" description="Helical" evidence="1">
    <location>
        <begin position="46"/>
        <end position="64"/>
    </location>
</feature>
<reference evidence="2" key="1">
    <citation type="journal article" date="2018" name="Mol. Phylogenet. Evol.">
        <title>Mitochondrial phylogenomics of the Hymenoptera.</title>
        <authorList>
            <person name="Tang P."/>
            <person name="Zhu J.C."/>
            <person name="Zheng B.Y."/>
            <person name="Wei S.J."/>
            <person name="Sharkey M."/>
            <person name="Chen X.X."/>
            <person name="Vogler A.P."/>
        </authorList>
    </citation>
    <scope>NUCLEOTIDE SEQUENCE</scope>
</reference>
<organism evidence="2">
    <name type="scientific">Platygaster sp. ZJUH_2016026</name>
    <dbReference type="NCBI Taxonomy" id="2491166"/>
    <lineage>
        <taxon>Eukaryota</taxon>
        <taxon>Metazoa</taxon>
        <taxon>Ecdysozoa</taxon>
        <taxon>Arthropoda</taxon>
        <taxon>Hexapoda</taxon>
        <taxon>Insecta</taxon>
        <taxon>Pterygota</taxon>
        <taxon>Neoptera</taxon>
        <taxon>Endopterygota</taxon>
        <taxon>Hymenoptera</taxon>
        <taxon>Apocrita</taxon>
        <taxon>Proctotrupomorpha</taxon>
        <taxon>Platygastroidea</taxon>
        <taxon>Platygastridae</taxon>
        <taxon>Platygastrinae</taxon>
        <taxon>Platygaster</taxon>
    </lineage>
</organism>
<evidence type="ECO:0000256" key="1">
    <source>
        <dbReference type="SAM" id="Phobius"/>
    </source>
</evidence>
<sequence>MTINLLTLSNLLLNSKNYFIMNIYMMLMMITINMIYNFFIFHPLNLNMLILFMMLNSTLFISIYKMHSWYSFMIFLIIISGLMILFMYFMNFAINEYSILLKHFMMLSMIKLNFMLLLLINFNNIYYLNFIFNKLFYMYYLPLKFINKSIIYIWMKINFQQPIFLIMYLLIFLIIISYLCKMKKLMIRQIKN</sequence>
<gene>
    <name evidence="2" type="primary">nad6</name>
</gene>
<protein>
    <submittedName>
        <fullName evidence="2">NADH dehydrogenase subunit 6</fullName>
    </submittedName>
</protein>
<keyword evidence="1" id="KW-1133">Transmembrane helix</keyword>
<keyword evidence="2" id="KW-0496">Mitochondrion</keyword>
<evidence type="ECO:0000313" key="2">
    <source>
        <dbReference type="EMBL" id="AZL93396.1"/>
    </source>
</evidence>
<feature type="transmembrane region" description="Helical" evidence="1">
    <location>
        <begin position="159"/>
        <end position="180"/>
    </location>
</feature>
<keyword evidence="1" id="KW-0812">Transmembrane</keyword>
<proteinExistence type="predicted"/>
<dbReference type="AlphaFoldDB" id="A0A3Q8UA93"/>
<geneLocation type="mitochondrion" evidence="2"/>